<evidence type="ECO:0000313" key="5">
    <source>
        <dbReference type="Proteomes" id="UP000190064"/>
    </source>
</evidence>
<sequence length="303" mass="34860">MRILLSSPLTDQGFYLDAMHKFCPYADIRLWEDIKKSDWQAEYALVWKPENELFLHQTQLRAIFNLGAGIDALEKLPDLPQDIPLYKLRDAGMGQWMLEYVLYGMIHFGRHLDHYRNHQKRQLWQPELTHCLQTRKAGILGLGPLGVFVGQQLTQLGYSVLGWSRSPKPDLGFEQINGYDDLDTFLSRCQFLVNLLPAKDETYHLLNEHRLMQLPRGAVVISVGRGCVIDEHALLVQLQTQHLRGALLDVFEHEPLAKEHPFWQQENLVITPHMAAPTQHEEAIKQILADILDIELGNGHNLI</sequence>
<evidence type="ECO:0000256" key="2">
    <source>
        <dbReference type="ARBA" id="ARBA00023027"/>
    </source>
</evidence>
<evidence type="ECO:0000259" key="3">
    <source>
        <dbReference type="Pfam" id="PF02826"/>
    </source>
</evidence>
<comment type="caution">
    <text evidence="4">The sequence shown here is derived from an EMBL/GenBank/DDBJ whole genome shotgun (WGS) entry which is preliminary data.</text>
</comment>
<dbReference type="Gene3D" id="3.40.50.720">
    <property type="entry name" value="NAD(P)-binding Rossmann-like Domain"/>
    <property type="match status" value="2"/>
</dbReference>
<dbReference type="RefSeq" id="WP_078318821.1">
    <property type="nucleotide sequence ID" value="NZ_FXTS01000002.1"/>
</dbReference>
<dbReference type="Proteomes" id="UP000190064">
    <property type="component" value="Unassembled WGS sequence"/>
</dbReference>
<dbReference type="GO" id="GO:0051287">
    <property type="term" value="F:NAD binding"/>
    <property type="evidence" value="ECO:0007669"/>
    <property type="project" value="InterPro"/>
</dbReference>
<gene>
    <name evidence="4" type="ORF">BTA35_0205465</name>
</gene>
<dbReference type="PANTHER" id="PTHR43333:SF1">
    <property type="entry name" value="D-ISOMER SPECIFIC 2-HYDROXYACID DEHYDROGENASE NAD-BINDING DOMAIN-CONTAINING PROTEIN"/>
    <property type="match status" value="1"/>
</dbReference>
<dbReference type="SUPFAM" id="SSF51735">
    <property type="entry name" value="NAD(P)-binding Rossmann-fold domains"/>
    <property type="match status" value="1"/>
</dbReference>
<organism evidence="4 5">
    <name type="scientific">Oceanospirillum linum</name>
    <dbReference type="NCBI Taxonomy" id="966"/>
    <lineage>
        <taxon>Bacteria</taxon>
        <taxon>Pseudomonadati</taxon>
        <taxon>Pseudomonadota</taxon>
        <taxon>Gammaproteobacteria</taxon>
        <taxon>Oceanospirillales</taxon>
        <taxon>Oceanospirillaceae</taxon>
        <taxon>Oceanospirillum</taxon>
    </lineage>
</organism>
<proteinExistence type="predicted"/>
<feature type="domain" description="D-isomer specific 2-hydroxyacid dehydrogenase NAD-binding" evidence="3">
    <location>
        <begin position="105"/>
        <end position="275"/>
    </location>
</feature>
<accession>A0A1T1HCA8</accession>
<evidence type="ECO:0000256" key="1">
    <source>
        <dbReference type="ARBA" id="ARBA00023002"/>
    </source>
</evidence>
<protein>
    <recommendedName>
        <fullName evidence="3">D-isomer specific 2-hydroxyacid dehydrogenase NAD-binding domain-containing protein</fullName>
    </recommendedName>
</protein>
<dbReference type="GO" id="GO:0016491">
    <property type="term" value="F:oxidoreductase activity"/>
    <property type="evidence" value="ECO:0007669"/>
    <property type="project" value="UniProtKB-KW"/>
</dbReference>
<dbReference type="EMBL" id="MTSD02000002">
    <property type="protein sequence ID" value="OOV87491.1"/>
    <property type="molecule type" value="Genomic_DNA"/>
</dbReference>
<evidence type="ECO:0000313" key="4">
    <source>
        <dbReference type="EMBL" id="OOV87491.1"/>
    </source>
</evidence>
<dbReference type="STRING" id="966.BTA35_0205465"/>
<dbReference type="InterPro" id="IPR006140">
    <property type="entry name" value="D-isomer_DH_NAD-bd"/>
</dbReference>
<dbReference type="AlphaFoldDB" id="A0A1T1HCA8"/>
<dbReference type="InterPro" id="IPR036291">
    <property type="entry name" value="NAD(P)-bd_dom_sf"/>
</dbReference>
<reference evidence="4" key="1">
    <citation type="submission" date="2017-02" db="EMBL/GenBank/DDBJ databases">
        <title>Draft Genome Sequence of the Salt Water Bacterium Oceanospirillum linum ATCC 11336.</title>
        <authorList>
            <person name="Trachtenberg A.M."/>
            <person name="Carney J.G."/>
            <person name="Linnane J.D."/>
            <person name="Rheaume B.A."/>
            <person name="Pitts N.L."/>
            <person name="Mykles D.L."/>
            <person name="Maclea K.S."/>
        </authorList>
    </citation>
    <scope>NUCLEOTIDE SEQUENCE [LARGE SCALE GENOMIC DNA]</scope>
    <source>
        <strain evidence="4">ATCC 11336</strain>
    </source>
</reference>
<dbReference type="PANTHER" id="PTHR43333">
    <property type="entry name" value="2-HACID_DH_C DOMAIN-CONTAINING PROTEIN"/>
    <property type="match status" value="1"/>
</dbReference>
<keyword evidence="1" id="KW-0560">Oxidoreductase</keyword>
<name>A0A1T1HCA8_OCELI</name>
<keyword evidence="2" id="KW-0520">NAD</keyword>
<keyword evidence="5" id="KW-1185">Reference proteome</keyword>
<dbReference type="Pfam" id="PF02826">
    <property type="entry name" value="2-Hacid_dh_C"/>
    <property type="match status" value="1"/>
</dbReference>